<dbReference type="InterPro" id="IPR052906">
    <property type="entry name" value="Type_IV_Methyl-Rstrct_Enzyme"/>
</dbReference>
<keyword evidence="2" id="KW-0378">Hydrolase</keyword>
<dbReference type="AlphaFoldDB" id="A0AAU8T3D5"/>
<dbReference type="InterPro" id="IPR027417">
    <property type="entry name" value="P-loop_NTPase"/>
</dbReference>
<dbReference type="GeneID" id="66520874"/>
<dbReference type="SUPFAM" id="SSF52980">
    <property type="entry name" value="Restriction endonuclease-like"/>
    <property type="match status" value="1"/>
</dbReference>
<proteinExistence type="predicted"/>
<reference evidence="2 3" key="1">
    <citation type="journal article" date="2015" name="Genome Announc.">
        <title>Complete genome sequences for 59 burkholderia isolates, both pathogenic and near neighbor.</title>
        <authorList>
            <person name="Johnson S.L."/>
            <person name="Bishop-Lilly K.A."/>
            <person name="Ladner J.T."/>
            <person name="Daligault H.E."/>
            <person name="Davenport K.W."/>
            <person name="Jaissle J."/>
            <person name="Frey K.G."/>
            <person name="Koroleva G.I."/>
            <person name="Bruce D.C."/>
            <person name="Coyne S.R."/>
            <person name="Broomall S.M."/>
            <person name="Li P.E."/>
            <person name="Teshima H."/>
            <person name="Gibbons H.S."/>
            <person name="Palacios G.F."/>
            <person name="Rosenzweig C.N."/>
            <person name="Redden C.L."/>
            <person name="Xu Y."/>
            <person name="Minogue T.D."/>
            <person name="Chain P.S."/>
        </authorList>
    </citation>
    <scope>NUCLEOTIDE SEQUENCE [LARGE SCALE GENOMIC DNA]</scope>
    <source>
        <strain evidence="2 3">ATCC BAA-463</strain>
    </source>
</reference>
<sequence>MDSFVGRQREIDALSAALLGPDARAAAIVGETGMGKTALARMFGHLNQEFFSAGIYSVRVTPYESLGNAIDSHVSHPTNPYLLILEYLEDKPAPELQAELHELRRSRPNARLIGTSRHDLGLKQFDLTLHLKGFERAEFYELLTKAQGVLDDKEPRDLLFDVLSGNVLGARAVADILQAGTMSPREILSRLRNFSYSGIIDANGRPIAAGAATGRQVITDVKIVSDELLREIHAEPQSVYELSPRRFEEFVAEVLDRLGYQTTLTPRSRDGGKDIYAAKKDHVASFLYIVECKRYAPDNPVGVGLVRQLNGVVQAERATAGLLATTSFFTKGAKEFQKTVANQMGLKDYLGIQEWLDAVFRQ</sequence>
<dbReference type="Proteomes" id="UP000032614">
    <property type="component" value="Chromosome 1"/>
</dbReference>
<dbReference type="InterPro" id="IPR007560">
    <property type="entry name" value="Restrct_endonuc_IV_Mrr"/>
</dbReference>
<organism evidence="2 3">
    <name type="scientific">Paraburkholderia fungorum</name>
    <dbReference type="NCBI Taxonomy" id="134537"/>
    <lineage>
        <taxon>Bacteria</taxon>
        <taxon>Pseudomonadati</taxon>
        <taxon>Pseudomonadota</taxon>
        <taxon>Betaproteobacteria</taxon>
        <taxon>Burkholderiales</taxon>
        <taxon>Burkholderiaceae</taxon>
        <taxon>Paraburkholderia</taxon>
    </lineage>
</organism>
<dbReference type="Pfam" id="PF04471">
    <property type="entry name" value="Mrr_cat"/>
    <property type="match status" value="1"/>
</dbReference>
<gene>
    <name evidence="2" type="ORF">OI25_591</name>
</gene>
<evidence type="ECO:0000313" key="3">
    <source>
        <dbReference type="Proteomes" id="UP000032614"/>
    </source>
</evidence>
<evidence type="ECO:0000313" key="2">
    <source>
        <dbReference type="EMBL" id="AJZ60901.1"/>
    </source>
</evidence>
<dbReference type="Gene3D" id="3.40.50.300">
    <property type="entry name" value="P-loop containing nucleotide triphosphate hydrolases"/>
    <property type="match status" value="1"/>
</dbReference>
<dbReference type="Gene3D" id="3.40.1350.10">
    <property type="match status" value="1"/>
</dbReference>
<dbReference type="SUPFAM" id="SSF52540">
    <property type="entry name" value="P-loop containing nucleoside triphosphate hydrolases"/>
    <property type="match status" value="1"/>
</dbReference>
<dbReference type="PANTHER" id="PTHR30015">
    <property type="entry name" value="MRR RESTRICTION SYSTEM PROTEIN"/>
    <property type="match status" value="1"/>
</dbReference>
<dbReference type="InterPro" id="IPR011335">
    <property type="entry name" value="Restrct_endonuc-II-like"/>
</dbReference>
<feature type="domain" description="Restriction endonuclease type IV Mrr" evidence="1">
    <location>
        <begin position="241"/>
        <end position="355"/>
    </location>
</feature>
<dbReference type="GO" id="GO:0003677">
    <property type="term" value="F:DNA binding"/>
    <property type="evidence" value="ECO:0007669"/>
    <property type="project" value="InterPro"/>
</dbReference>
<keyword evidence="2" id="KW-0540">Nuclease</keyword>
<dbReference type="EMBL" id="CP010026">
    <property type="protein sequence ID" value="AJZ60901.1"/>
    <property type="molecule type" value="Genomic_DNA"/>
</dbReference>
<dbReference type="KEGG" id="bfn:OI25_591"/>
<keyword evidence="2" id="KW-0255">Endonuclease</keyword>
<dbReference type="RefSeq" id="WP_052719611.1">
    <property type="nucleotide sequence ID" value="NZ_CP010026.1"/>
</dbReference>
<accession>A0AAU8T3D5</accession>
<evidence type="ECO:0000259" key="1">
    <source>
        <dbReference type="Pfam" id="PF04471"/>
    </source>
</evidence>
<dbReference type="GO" id="GO:0009307">
    <property type="term" value="P:DNA restriction-modification system"/>
    <property type="evidence" value="ECO:0007669"/>
    <property type="project" value="InterPro"/>
</dbReference>
<protein>
    <submittedName>
        <fullName evidence="2">Restriction endonuclease family protein</fullName>
    </submittedName>
</protein>
<dbReference type="GO" id="GO:0015666">
    <property type="term" value="F:restriction endodeoxyribonuclease activity"/>
    <property type="evidence" value="ECO:0007669"/>
    <property type="project" value="TreeGrafter"/>
</dbReference>
<name>A0AAU8T3D5_9BURK</name>
<dbReference type="InterPro" id="IPR011856">
    <property type="entry name" value="tRNA_endonuc-like_dom_sf"/>
</dbReference>
<dbReference type="PANTHER" id="PTHR30015:SF7">
    <property type="entry name" value="TYPE IV METHYL-DIRECTED RESTRICTION ENZYME ECOKMRR"/>
    <property type="match status" value="1"/>
</dbReference>